<dbReference type="Gene3D" id="1.10.260.40">
    <property type="entry name" value="lambda repressor-like DNA-binding domains"/>
    <property type="match status" value="1"/>
</dbReference>
<organism evidence="2 3">
    <name type="scientific">Prevotella herbatica</name>
    <dbReference type="NCBI Taxonomy" id="2801997"/>
    <lineage>
        <taxon>Bacteria</taxon>
        <taxon>Pseudomonadati</taxon>
        <taxon>Bacteroidota</taxon>
        <taxon>Bacteroidia</taxon>
        <taxon>Bacteroidales</taxon>
        <taxon>Prevotellaceae</taxon>
        <taxon>Prevotella</taxon>
    </lineage>
</organism>
<dbReference type="CDD" id="cd00093">
    <property type="entry name" value="HTH_XRE"/>
    <property type="match status" value="1"/>
</dbReference>
<dbReference type="SUPFAM" id="SSF47413">
    <property type="entry name" value="lambda repressor-like DNA-binding domains"/>
    <property type="match status" value="1"/>
</dbReference>
<dbReference type="SMART" id="SM00530">
    <property type="entry name" value="HTH_XRE"/>
    <property type="match status" value="1"/>
</dbReference>
<sequence length="96" mass="10989">METKTLDQIKDKYYGTVGTPKRDKLESEMAALRIGVKLRAARENLKMTQLELATKIDKKRSFISKVENDSENITLKTLFDIVERGLGGKLRIDVQF</sequence>
<keyword evidence="3" id="KW-1185">Reference proteome</keyword>
<protein>
    <submittedName>
        <fullName evidence="2">Transcriptional regulator</fullName>
    </submittedName>
</protein>
<dbReference type="EMBL" id="AP024484">
    <property type="protein sequence ID" value="BCS86694.1"/>
    <property type="molecule type" value="Genomic_DNA"/>
</dbReference>
<reference evidence="2 3" key="1">
    <citation type="journal article" date="2022" name="Int. J. Syst. Evol. Microbiol.">
        <title>Prevotella herbatica sp. nov., a plant polysaccharide-decomposing anaerobic bacterium isolated from a methanogenic reactor.</title>
        <authorList>
            <person name="Uek A."/>
            <person name="Tonouchi A."/>
            <person name="Kaku N."/>
            <person name="Ueki K."/>
        </authorList>
    </citation>
    <scope>NUCLEOTIDE SEQUENCE [LARGE SCALE GENOMIC DNA]</scope>
    <source>
        <strain evidence="2 3">WR041</strain>
    </source>
</reference>
<name>A0ABM7P1S7_9BACT</name>
<dbReference type="InterPro" id="IPR001387">
    <property type="entry name" value="Cro/C1-type_HTH"/>
</dbReference>
<feature type="domain" description="HTH cro/C1-type" evidence="1">
    <location>
        <begin position="38"/>
        <end position="83"/>
    </location>
</feature>
<dbReference type="Proteomes" id="UP001319045">
    <property type="component" value="Chromosome"/>
</dbReference>
<proteinExistence type="predicted"/>
<dbReference type="PROSITE" id="PS50943">
    <property type="entry name" value="HTH_CROC1"/>
    <property type="match status" value="1"/>
</dbReference>
<dbReference type="InterPro" id="IPR010982">
    <property type="entry name" value="Lambda_DNA-bd_dom_sf"/>
</dbReference>
<evidence type="ECO:0000313" key="2">
    <source>
        <dbReference type="EMBL" id="BCS86694.1"/>
    </source>
</evidence>
<evidence type="ECO:0000259" key="1">
    <source>
        <dbReference type="PROSITE" id="PS50943"/>
    </source>
</evidence>
<accession>A0ABM7P1S7</accession>
<evidence type="ECO:0000313" key="3">
    <source>
        <dbReference type="Proteomes" id="UP001319045"/>
    </source>
</evidence>
<dbReference type="RefSeq" id="WP_207154259.1">
    <property type="nucleotide sequence ID" value="NZ_AP024484.1"/>
</dbReference>
<dbReference type="Pfam" id="PF01381">
    <property type="entry name" value="HTH_3"/>
    <property type="match status" value="1"/>
</dbReference>
<gene>
    <name evidence="2" type="ORF">prwr041_25870</name>
</gene>